<dbReference type="AlphaFoldDB" id="A0A0E3B8C1"/>
<dbReference type="Gene3D" id="2.40.50.100">
    <property type="match status" value="1"/>
</dbReference>
<feature type="domain" description="Multidrug resistance protein MdtA-like alpha-helical hairpin" evidence="3">
    <location>
        <begin position="99"/>
        <end position="153"/>
    </location>
</feature>
<comment type="similarity">
    <text evidence="2">Belongs to the membrane fusion protein (MFP) (TC 8.A.1) family.</text>
</comment>
<evidence type="ECO:0000259" key="4">
    <source>
        <dbReference type="Pfam" id="PF25917"/>
    </source>
</evidence>
<feature type="domain" description="Multidrug resistance protein MdtA-like beta-barrel" evidence="5">
    <location>
        <begin position="197"/>
        <end position="279"/>
    </location>
</feature>
<evidence type="ECO:0000259" key="5">
    <source>
        <dbReference type="Pfam" id="PF25944"/>
    </source>
</evidence>
<proteinExistence type="inferred from homology"/>
<comment type="subcellular location">
    <subcellularLocation>
        <location evidence="1">Cell envelope</location>
    </subcellularLocation>
</comment>
<feature type="domain" description="Multidrug resistance protein MdtA-like barrel-sandwich hybrid" evidence="4">
    <location>
        <begin position="64"/>
        <end position="193"/>
    </location>
</feature>
<evidence type="ECO:0000259" key="6">
    <source>
        <dbReference type="Pfam" id="PF25967"/>
    </source>
</evidence>
<dbReference type="InterPro" id="IPR006143">
    <property type="entry name" value="RND_pump_MFP"/>
</dbReference>
<dbReference type="InterPro" id="IPR058624">
    <property type="entry name" value="MdtA-like_HH"/>
</dbReference>
<dbReference type="Gene3D" id="2.40.420.20">
    <property type="match status" value="1"/>
</dbReference>
<gene>
    <name evidence="7" type="ORF">P245_25390</name>
</gene>
<reference evidence="7 8" key="1">
    <citation type="submission" date="2013-09" db="EMBL/GenBank/DDBJ databases">
        <title>High correlation between genotypes and phenotypes of environmental bacteria Comamonas testosteroni strains.</title>
        <authorList>
            <person name="Liu L."/>
            <person name="Zhu W."/>
            <person name="Xia X."/>
            <person name="Xu B."/>
            <person name="Luo M."/>
            <person name="Wang G."/>
        </authorList>
    </citation>
    <scope>NUCLEOTIDE SEQUENCE [LARGE SCALE GENOMIC DNA]</scope>
    <source>
        <strain evidence="7 8">JL14</strain>
    </source>
</reference>
<feature type="domain" description="Multidrug resistance protein MdtA-like C-terminal permuted SH3" evidence="6">
    <location>
        <begin position="283"/>
        <end position="345"/>
    </location>
</feature>
<dbReference type="Pfam" id="PF25944">
    <property type="entry name" value="Beta-barrel_RND"/>
    <property type="match status" value="1"/>
</dbReference>
<comment type="caution">
    <text evidence="7">The sequence shown here is derived from an EMBL/GenBank/DDBJ whole genome shotgun (WGS) entry which is preliminary data.</text>
</comment>
<dbReference type="InterPro" id="IPR058627">
    <property type="entry name" value="MdtA-like_C"/>
</dbReference>
<dbReference type="GO" id="GO:0005886">
    <property type="term" value="C:plasma membrane"/>
    <property type="evidence" value="ECO:0007669"/>
    <property type="project" value="UniProtKB-SubCell"/>
</dbReference>
<protein>
    <submittedName>
        <fullName evidence="7">Hemolysin D</fullName>
    </submittedName>
</protein>
<dbReference type="PROSITE" id="PS51257">
    <property type="entry name" value="PROKAR_LIPOPROTEIN"/>
    <property type="match status" value="1"/>
</dbReference>
<evidence type="ECO:0000313" key="8">
    <source>
        <dbReference type="Proteomes" id="UP000029567"/>
    </source>
</evidence>
<dbReference type="Pfam" id="PF25876">
    <property type="entry name" value="HH_MFP_RND"/>
    <property type="match status" value="1"/>
</dbReference>
<evidence type="ECO:0000313" key="7">
    <source>
        <dbReference type="EMBL" id="KGG83098.1"/>
    </source>
</evidence>
<accession>A0A0E3B8C1</accession>
<dbReference type="PANTHER" id="PTHR30158">
    <property type="entry name" value="ACRA/E-RELATED COMPONENT OF DRUG EFFLUX TRANSPORTER"/>
    <property type="match status" value="1"/>
</dbReference>
<dbReference type="Gene3D" id="2.40.30.170">
    <property type="match status" value="1"/>
</dbReference>
<dbReference type="SUPFAM" id="SSF111369">
    <property type="entry name" value="HlyD-like secretion proteins"/>
    <property type="match status" value="1"/>
</dbReference>
<dbReference type="RefSeq" id="WP_034383419.1">
    <property type="nucleotide sequence ID" value="NZ_AWTN01000142.1"/>
</dbReference>
<evidence type="ECO:0000256" key="1">
    <source>
        <dbReference type="ARBA" id="ARBA00004196"/>
    </source>
</evidence>
<dbReference type="Pfam" id="PF25967">
    <property type="entry name" value="RND-MFP_C"/>
    <property type="match status" value="1"/>
</dbReference>
<dbReference type="InterPro" id="IPR058625">
    <property type="entry name" value="MdtA-like_BSH"/>
</dbReference>
<dbReference type="GO" id="GO:0046677">
    <property type="term" value="P:response to antibiotic"/>
    <property type="evidence" value="ECO:0007669"/>
    <property type="project" value="TreeGrafter"/>
</dbReference>
<dbReference type="Proteomes" id="UP000029567">
    <property type="component" value="Unassembled WGS sequence"/>
</dbReference>
<name>A0A0E3B8C1_9BURK</name>
<organism evidence="7 8">
    <name type="scientific">Comamonas thiooxydans</name>
    <dbReference type="NCBI Taxonomy" id="363952"/>
    <lineage>
        <taxon>Bacteria</taxon>
        <taxon>Pseudomonadati</taxon>
        <taxon>Pseudomonadota</taxon>
        <taxon>Betaproteobacteria</taxon>
        <taxon>Burkholderiales</taxon>
        <taxon>Comamonadaceae</taxon>
        <taxon>Comamonas</taxon>
    </lineage>
</organism>
<dbReference type="GO" id="GO:0022857">
    <property type="term" value="F:transmembrane transporter activity"/>
    <property type="evidence" value="ECO:0007669"/>
    <property type="project" value="InterPro"/>
</dbReference>
<dbReference type="PANTHER" id="PTHR30158:SF3">
    <property type="entry name" value="MULTIDRUG EFFLUX PUMP SUBUNIT ACRA-RELATED"/>
    <property type="match status" value="1"/>
</dbReference>
<evidence type="ECO:0000259" key="3">
    <source>
        <dbReference type="Pfam" id="PF25876"/>
    </source>
</evidence>
<dbReference type="Pfam" id="PF25917">
    <property type="entry name" value="BSH_RND"/>
    <property type="match status" value="1"/>
</dbReference>
<dbReference type="FunFam" id="2.40.420.20:FF:000001">
    <property type="entry name" value="Efflux RND transporter periplasmic adaptor subunit"/>
    <property type="match status" value="1"/>
</dbReference>
<dbReference type="Gene3D" id="1.10.287.470">
    <property type="entry name" value="Helix hairpin bin"/>
    <property type="match status" value="1"/>
</dbReference>
<sequence length="382" mass="40502">MSVKFSTSVRAALAVVAAGMLVACGGRPEGQGGPQGPAAVGVFAVQAQAVTLSTELPGRTVASRVAEVRPQTSGIVQKRLFEEGSVVKQGQALYQIDPATMNARLVKAQAQLQSTENLAKRYAVLREKNAISQQQYDDAMSAWRNAQADVELARIDTVYAKVLSPISGRIGRSQVTEGALVGVGQAQPMATVQQIDPMHVDMQQSMTDILRLQAANAQASAKVRLVLEDGSVYPVPGTLKFSEVNVDESTGSVTLRATFANPDGLLRPGMFVRAQLQTGTKPQALLVPQQAVWRNTQGKAMVWVVGEDSIAKPRPVNAVRTVGNTWLVEGGLQSGERVITEGLQKLRGEMPVQPVPAQNVDIVTDLYAVGTATAVNAVGKGD</sequence>
<dbReference type="InterPro" id="IPR058626">
    <property type="entry name" value="MdtA-like_b-barrel"/>
</dbReference>
<dbReference type="EMBL" id="AWTN01000142">
    <property type="protein sequence ID" value="KGG83098.1"/>
    <property type="molecule type" value="Genomic_DNA"/>
</dbReference>
<evidence type="ECO:0000256" key="2">
    <source>
        <dbReference type="ARBA" id="ARBA00009477"/>
    </source>
</evidence>
<dbReference type="NCBIfam" id="TIGR01730">
    <property type="entry name" value="RND_mfp"/>
    <property type="match status" value="1"/>
</dbReference>